<gene>
    <name evidence="2" type="ORF">RFH47_07300</name>
</gene>
<dbReference type="AlphaFoldDB" id="A0AAW8J635"/>
<dbReference type="InterPro" id="IPR056442">
    <property type="entry name" value="GINT1_N"/>
</dbReference>
<comment type="caution">
    <text evidence="2">The sequence shown here is derived from an EMBL/GenBank/DDBJ whole genome shotgun (WGS) entry which is preliminary data.</text>
</comment>
<name>A0AAW8J635_9GAMM</name>
<proteinExistence type="predicted"/>
<dbReference type="Proteomes" id="UP001243844">
    <property type="component" value="Unassembled WGS sequence"/>
</dbReference>
<dbReference type="SUPFAM" id="SSF75005">
    <property type="entry name" value="Arabinanase/levansucrase/invertase"/>
    <property type="match status" value="1"/>
</dbReference>
<sequence length="298" mass="35674">MKRVILKKWYKFQQSRLEKKFDSHWYIRFGWLNQQFSNLEQLKNLHEIHSPKKFTFADCFYAKHQDHHFIFFEEVDDQHPVGFLSVLEVFKDGHYSQPQPVMQLDYHLSYPCVFQVGQAWYMIPETCVNKTIELWKATDFPYKWEKHSNLMENIAAADTTPFYHEGMWYLFTSTRRNCKKFGDRLDLFYTQDILNPDWKEHPKNPVCKGRVQYRMAGKPFYSQGKLIRPSQDSLKRYGGQIQLHHITQLSPTDYSEHLIEDIHANWHEMDDGCHTIDVHEDFVVMDAIRLTAKTPTNN</sequence>
<dbReference type="EMBL" id="JAVIDL010000010">
    <property type="protein sequence ID" value="MDQ8935532.1"/>
    <property type="molecule type" value="Genomic_DNA"/>
</dbReference>
<evidence type="ECO:0000313" key="3">
    <source>
        <dbReference type="Proteomes" id="UP001243844"/>
    </source>
</evidence>
<organism evidence="2 3">
    <name type="scientific">Acinetobacter rudis</name>
    <dbReference type="NCBI Taxonomy" id="632955"/>
    <lineage>
        <taxon>Bacteria</taxon>
        <taxon>Pseudomonadati</taxon>
        <taxon>Pseudomonadota</taxon>
        <taxon>Gammaproteobacteria</taxon>
        <taxon>Moraxellales</taxon>
        <taxon>Moraxellaceae</taxon>
        <taxon>Acinetobacter</taxon>
    </lineage>
</organism>
<dbReference type="InterPro" id="IPR023296">
    <property type="entry name" value="Glyco_hydro_beta-prop_sf"/>
</dbReference>
<reference evidence="2" key="1">
    <citation type="submission" date="2023-08" db="EMBL/GenBank/DDBJ databases">
        <title>Emergence of clinically-relevant ST2 carbapenem-resistant Acinetobacter baumannii strains in hospital sewages in Zhejiang, East of China.</title>
        <authorList>
            <person name="Kaichao C."/>
            <person name="Zhang R."/>
        </authorList>
    </citation>
    <scope>NUCLEOTIDE SEQUENCE</scope>
    <source>
        <strain evidence="2">M-RB-37</strain>
    </source>
</reference>
<accession>A0AAW8J635</accession>
<dbReference type="Pfam" id="PF24793">
    <property type="entry name" value="GINT1_N"/>
    <property type="match status" value="1"/>
</dbReference>
<evidence type="ECO:0000259" key="1">
    <source>
        <dbReference type="Pfam" id="PF24793"/>
    </source>
</evidence>
<feature type="domain" description="Glucosamine inositolphosphorylceramide transferase 1 N-terminal" evidence="1">
    <location>
        <begin position="49"/>
        <end position="257"/>
    </location>
</feature>
<dbReference type="RefSeq" id="WP_308981245.1">
    <property type="nucleotide sequence ID" value="NZ_JAVIDL010000010.1"/>
</dbReference>
<protein>
    <recommendedName>
        <fullName evidence="1">Glucosamine inositolphosphorylceramide transferase 1 N-terminal domain-containing protein</fullName>
    </recommendedName>
</protein>
<evidence type="ECO:0000313" key="2">
    <source>
        <dbReference type="EMBL" id="MDQ8935532.1"/>
    </source>
</evidence>